<dbReference type="NCBIfam" id="TIGR04183">
    <property type="entry name" value="Por_Secre_tail"/>
    <property type="match status" value="1"/>
</dbReference>
<evidence type="ECO:0000259" key="2">
    <source>
        <dbReference type="Pfam" id="PF18962"/>
    </source>
</evidence>
<evidence type="ECO:0000313" key="4">
    <source>
        <dbReference type="Proteomes" id="UP000326570"/>
    </source>
</evidence>
<dbReference type="RefSeq" id="WP_150901735.1">
    <property type="nucleotide sequence ID" value="NZ_VTWT01000001.1"/>
</dbReference>
<feature type="domain" description="Secretion system C-terminal sorting" evidence="2">
    <location>
        <begin position="390"/>
        <end position="462"/>
    </location>
</feature>
<proteinExistence type="predicted"/>
<dbReference type="Pfam" id="PF18962">
    <property type="entry name" value="Por_Secre_tail"/>
    <property type="match status" value="1"/>
</dbReference>
<feature type="signal peptide" evidence="1">
    <location>
        <begin position="1"/>
        <end position="20"/>
    </location>
</feature>
<organism evidence="3 4">
    <name type="scientific">Adhaeribacter soli</name>
    <dbReference type="NCBI Taxonomy" id="2607655"/>
    <lineage>
        <taxon>Bacteria</taxon>
        <taxon>Pseudomonadati</taxon>
        <taxon>Bacteroidota</taxon>
        <taxon>Cytophagia</taxon>
        <taxon>Cytophagales</taxon>
        <taxon>Hymenobacteraceae</taxon>
        <taxon>Adhaeribacter</taxon>
    </lineage>
</organism>
<dbReference type="InterPro" id="IPR026444">
    <property type="entry name" value="Secre_tail"/>
</dbReference>
<evidence type="ECO:0000313" key="3">
    <source>
        <dbReference type="EMBL" id="KAA9345593.1"/>
    </source>
</evidence>
<sequence length="470" mass="51389">MKKFTVLLACFGLLFLQASAQFNAVTMLNPVPVTTDVRDKPQAKGWTYDGKQWSVLTNSSGTFLWRLNGTSWTSVLKLSPNSYGHADCKPVGNVTHIFLERGVSSHLVSVEYVPASGTYKLWSQRTSRVTVTLDDRVETATIDIDSKGRMWVASDGTSKINVRWSDPPYAVWSAPITLADQVNDDDIGAVIAIPGTGKIGVMWSDQNARRFGFKTHKDSDAPENWSADEVPASQSALNVGGGMADDHINIKAAGDGTLYCAVKTSYDKTNYPRLALLIRRPSGSWDNLYEVSRTGTRPIVLLNETLGKLRIVYASAENGGDILYRETPLAGIAFGPQLTLIPGTYNYPSSYKMPYAERTVVMASNGIDAVSIMASDQVLNGSPGHASLTVFPNPSFNHSTISFMLPEDDDYAVALYDFKGTWISTLKQGRALAGKVNTFEADATSLPSGLYVVRMQTSKEVKSVRLMHER</sequence>
<name>A0A5N1J5Z7_9BACT</name>
<keyword evidence="1" id="KW-0732">Signal</keyword>
<reference evidence="3 4" key="1">
    <citation type="submission" date="2019-09" db="EMBL/GenBank/DDBJ databases">
        <title>Genome sequence of Adhaeribacter sp. M2.</title>
        <authorList>
            <person name="Srinivasan S."/>
        </authorList>
    </citation>
    <scope>NUCLEOTIDE SEQUENCE [LARGE SCALE GENOMIC DNA]</scope>
    <source>
        <strain evidence="3 4">M2</strain>
    </source>
</reference>
<comment type="caution">
    <text evidence="3">The sequence shown here is derived from an EMBL/GenBank/DDBJ whole genome shotgun (WGS) entry which is preliminary data.</text>
</comment>
<accession>A0A5N1J5Z7</accession>
<dbReference type="AlphaFoldDB" id="A0A5N1J5Z7"/>
<dbReference type="EMBL" id="VTWT01000001">
    <property type="protein sequence ID" value="KAA9345593.1"/>
    <property type="molecule type" value="Genomic_DNA"/>
</dbReference>
<keyword evidence="4" id="KW-1185">Reference proteome</keyword>
<feature type="chain" id="PRO_5024939809" evidence="1">
    <location>
        <begin position="21"/>
        <end position="470"/>
    </location>
</feature>
<gene>
    <name evidence="3" type="ORF">F0P94_00450</name>
</gene>
<protein>
    <submittedName>
        <fullName evidence="3">T9SS type A sorting domain-containing protein</fullName>
    </submittedName>
</protein>
<dbReference type="Proteomes" id="UP000326570">
    <property type="component" value="Unassembled WGS sequence"/>
</dbReference>
<evidence type="ECO:0000256" key="1">
    <source>
        <dbReference type="SAM" id="SignalP"/>
    </source>
</evidence>